<dbReference type="AlphaFoldDB" id="A0A2T2N405"/>
<evidence type="ECO:0000313" key="4">
    <source>
        <dbReference type="Proteomes" id="UP000240883"/>
    </source>
</evidence>
<dbReference type="Proteomes" id="UP000240883">
    <property type="component" value="Unassembled WGS sequence"/>
</dbReference>
<dbReference type="SUPFAM" id="SSF51735">
    <property type="entry name" value="NAD(P)-binding Rossmann-fold domains"/>
    <property type="match status" value="1"/>
</dbReference>
<dbReference type="Pfam" id="PF00106">
    <property type="entry name" value="adh_short"/>
    <property type="match status" value="1"/>
</dbReference>
<dbReference type="InterPro" id="IPR002347">
    <property type="entry name" value="SDR_fam"/>
</dbReference>
<evidence type="ECO:0000256" key="1">
    <source>
        <dbReference type="ARBA" id="ARBA00006484"/>
    </source>
</evidence>
<reference evidence="3 4" key="1">
    <citation type="journal article" date="2018" name="Front. Microbiol.">
        <title>Genome-Wide Analysis of Corynespora cassiicola Leaf Fall Disease Putative Effectors.</title>
        <authorList>
            <person name="Lopez D."/>
            <person name="Ribeiro S."/>
            <person name="Label P."/>
            <person name="Fumanal B."/>
            <person name="Venisse J.S."/>
            <person name="Kohler A."/>
            <person name="de Oliveira R.R."/>
            <person name="Labutti K."/>
            <person name="Lipzen A."/>
            <person name="Lail K."/>
            <person name="Bauer D."/>
            <person name="Ohm R.A."/>
            <person name="Barry K.W."/>
            <person name="Spatafora J."/>
            <person name="Grigoriev I.V."/>
            <person name="Martin F.M."/>
            <person name="Pujade-Renaud V."/>
        </authorList>
    </citation>
    <scope>NUCLEOTIDE SEQUENCE [LARGE SCALE GENOMIC DNA]</scope>
    <source>
        <strain evidence="3 4">Philippines</strain>
    </source>
</reference>
<dbReference type="PANTHER" id="PTHR24320:SF283">
    <property type="entry name" value="RETINOL DEHYDROGENASE 11"/>
    <property type="match status" value="1"/>
</dbReference>
<organism evidence="3 4">
    <name type="scientific">Corynespora cassiicola Philippines</name>
    <dbReference type="NCBI Taxonomy" id="1448308"/>
    <lineage>
        <taxon>Eukaryota</taxon>
        <taxon>Fungi</taxon>
        <taxon>Dikarya</taxon>
        <taxon>Ascomycota</taxon>
        <taxon>Pezizomycotina</taxon>
        <taxon>Dothideomycetes</taxon>
        <taxon>Pleosporomycetidae</taxon>
        <taxon>Pleosporales</taxon>
        <taxon>Corynesporascaceae</taxon>
        <taxon>Corynespora</taxon>
    </lineage>
</organism>
<dbReference type="OrthoDB" id="191139at2759"/>
<dbReference type="GO" id="GO:0016491">
    <property type="term" value="F:oxidoreductase activity"/>
    <property type="evidence" value="ECO:0007669"/>
    <property type="project" value="UniProtKB-KW"/>
</dbReference>
<accession>A0A2T2N405</accession>
<dbReference type="PANTHER" id="PTHR24320">
    <property type="entry name" value="RETINOL DEHYDROGENASE"/>
    <property type="match status" value="1"/>
</dbReference>
<gene>
    <name evidence="3" type="ORF">BS50DRAFT_656366</name>
</gene>
<comment type="similarity">
    <text evidence="1">Belongs to the short-chain dehydrogenases/reductases (SDR) family.</text>
</comment>
<evidence type="ECO:0000313" key="3">
    <source>
        <dbReference type="EMBL" id="PSN60109.1"/>
    </source>
</evidence>
<proteinExistence type="inferred from homology"/>
<sequence>MLRGKLLITGSSKKGIGAKVAVCLASASAKLLILAGRNKNRVNPVVEEIQQANTSVQVEFVALDLLSNASVRVMATRQSITSVEGVESQFASNYLGHF</sequence>
<dbReference type="Gene3D" id="3.40.50.720">
    <property type="entry name" value="NAD(P)-binding Rossmann-like Domain"/>
    <property type="match status" value="1"/>
</dbReference>
<evidence type="ECO:0008006" key="5">
    <source>
        <dbReference type="Google" id="ProtNLM"/>
    </source>
</evidence>
<dbReference type="EMBL" id="KZ678151">
    <property type="protein sequence ID" value="PSN60109.1"/>
    <property type="molecule type" value="Genomic_DNA"/>
</dbReference>
<name>A0A2T2N405_CORCC</name>
<dbReference type="STRING" id="1448308.A0A2T2N405"/>
<protein>
    <recommendedName>
        <fullName evidence="5">NAD(P)-binding protein</fullName>
    </recommendedName>
</protein>
<evidence type="ECO:0000256" key="2">
    <source>
        <dbReference type="ARBA" id="ARBA00023002"/>
    </source>
</evidence>
<dbReference type="InterPro" id="IPR036291">
    <property type="entry name" value="NAD(P)-bd_dom_sf"/>
</dbReference>
<keyword evidence="4" id="KW-1185">Reference proteome</keyword>
<keyword evidence="2" id="KW-0560">Oxidoreductase</keyword>